<feature type="binding site" evidence="5">
    <location>
        <begin position="150"/>
        <end position="153"/>
    </location>
    <ligand>
        <name>NADP(+)</name>
        <dbReference type="ChEBI" id="CHEBI:58349"/>
    </ligand>
</feature>
<keyword evidence="3 5" id="KW-0560">Oxidoreductase</keyword>
<feature type="binding site" evidence="5">
    <location>
        <position position="189"/>
    </location>
    <ligand>
        <name>substrate</name>
    </ligand>
</feature>
<dbReference type="InterPro" id="IPR001509">
    <property type="entry name" value="Epimerase_deHydtase"/>
</dbReference>
<name>D2Z347_9BACT</name>
<dbReference type="PANTHER" id="PTHR43238:SF1">
    <property type="entry name" value="GDP-L-FUCOSE SYNTHASE"/>
    <property type="match status" value="1"/>
</dbReference>
<dbReference type="eggNOG" id="COG0451">
    <property type="taxonomic scope" value="Bacteria"/>
</dbReference>
<dbReference type="GO" id="GO:0042351">
    <property type="term" value="P:'de novo' GDP-L-fucose biosynthetic process"/>
    <property type="evidence" value="ECO:0007669"/>
    <property type="project" value="UniProtKB-UniRule"/>
</dbReference>
<comment type="catalytic activity">
    <reaction evidence="5">
        <text>GDP-beta-L-fucose + NADP(+) = GDP-4-dehydro-alpha-D-rhamnose + NADPH + H(+)</text>
        <dbReference type="Rhea" id="RHEA:18885"/>
        <dbReference type="ChEBI" id="CHEBI:15378"/>
        <dbReference type="ChEBI" id="CHEBI:57273"/>
        <dbReference type="ChEBI" id="CHEBI:57783"/>
        <dbReference type="ChEBI" id="CHEBI:57964"/>
        <dbReference type="ChEBI" id="CHEBI:58349"/>
        <dbReference type="EC" id="1.1.1.271"/>
    </reaction>
</comment>
<dbReference type="Proteomes" id="UP000006427">
    <property type="component" value="Unassembled WGS sequence"/>
</dbReference>
<protein>
    <recommendedName>
        <fullName evidence="5">GDP-L-fucose synthase</fullName>
        <ecNumber evidence="5">1.1.1.271</ecNumber>
    </recommendedName>
    <alternativeName>
        <fullName evidence="5">GDP-4-keto-6-deoxy-D-mannose-3,5-epimerase-4-reductase</fullName>
    </alternativeName>
</protein>
<keyword evidence="2 5" id="KW-0521">NADP</keyword>
<dbReference type="InterPro" id="IPR036291">
    <property type="entry name" value="NAD(P)-bd_dom_sf"/>
</dbReference>
<feature type="domain" description="NAD-dependent epimerase/dehydratase" evidence="6">
    <location>
        <begin position="1"/>
        <end position="224"/>
    </location>
</feature>
<dbReference type="EMBL" id="ABTR02000001">
    <property type="protein sequence ID" value="EFC90265.1"/>
    <property type="molecule type" value="Genomic_DNA"/>
</dbReference>
<evidence type="ECO:0000256" key="4">
    <source>
        <dbReference type="ARBA" id="ARBA00023235"/>
    </source>
</evidence>
<proteinExistence type="inferred from homology"/>
<evidence type="ECO:0000313" key="8">
    <source>
        <dbReference type="Proteomes" id="UP000006427"/>
    </source>
</evidence>
<feature type="active site" description="Proton donor/acceptor" evidence="5">
    <location>
        <position position="123"/>
    </location>
</feature>
<comment type="pathway">
    <text evidence="5">Nucleotide-sugar biosynthesis; GDP-L-fucose biosynthesis via de novo pathway; GDP-L-fucose from GDP-alpha-D-mannose: step 2/2.</text>
</comment>
<dbReference type="PANTHER" id="PTHR43238">
    <property type="entry name" value="GDP-L-FUCOSE SYNTHASE"/>
    <property type="match status" value="1"/>
</dbReference>
<dbReference type="InterPro" id="IPR028614">
    <property type="entry name" value="GDP_fucose/colitose_synth"/>
</dbReference>
<dbReference type="CDD" id="cd05239">
    <property type="entry name" value="GDP_FS_SDR_e"/>
    <property type="match status" value="1"/>
</dbReference>
<feature type="site" description="Important for catalytic activity" evidence="5">
    <location>
        <position position="96"/>
    </location>
</feature>
<evidence type="ECO:0000256" key="5">
    <source>
        <dbReference type="HAMAP-Rule" id="MF_00956"/>
    </source>
</evidence>
<organism evidence="7 8">
    <name type="scientific">Dethiosulfovibrio peptidovorans DSM 11002</name>
    <dbReference type="NCBI Taxonomy" id="469381"/>
    <lineage>
        <taxon>Bacteria</taxon>
        <taxon>Thermotogati</taxon>
        <taxon>Synergistota</taxon>
        <taxon>Synergistia</taxon>
        <taxon>Synergistales</taxon>
        <taxon>Dethiosulfovibrionaceae</taxon>
        <taxon>Dethiosulfovibrio</taxon>
    </lineage>
</organism>
<feature type="binding site" evidence="5">
    <location>
        <position position="127"/>
    </location>
    <ligand>
        <name>NADP(+)</name>
        <dbReference type="ChEBI" id="CHEBI:58349"/>
    </ligand>
</feature>
<keyword evidence="5" id="KW-0511">Multifunctional enzyme</keyword>
<reference evidence="7 8" key="1">
    <citation type="journal article" date="2010" name="Stand. Genomic Sci.">
        <title>Permanent draft genome sequence of Dethiosulfovibrio peptidovorans type strain (SEBR 4207).</title>
        <authorList>
            <person name="Labutti K."/>
            <person name="Mayilraj S."/>
            <person name="Clum A."/>
            <person name="Lucas S."/>
            <person name="Glavina Del Rio T."/>
            <person name="Nolan M."/>
            <person name="Tice H."/>
            <person name="Cheng J.F."/>
            <person name="Pitluck S."/>
            <person name="Liolios K."/>
            <person name="Ivanova N."/>
            <person name="Mavromatis K."/>
            <person name="Mikhailova N."/>
            <person name="Pati A."/>
            <person name="Goodwin L."/>
            <person name="Chen A."/>
            <person name="Palaniappan K."/>
            <person name="Land M."/>
            <person name="Hauser L."/>
            <person name="Chang Y.J."/>
            <person name="Jeffries C.D."/>
            <person name="Rohde M."/>
            <person name="Spring S."/>
            <person name="Goker M."/>
            <person name="Woyke T."/>
            <person name="Bristow J."/>
            <person name="Eisen J.A."/>
            <person name="Markowitz V."/>
            <person name="Hugenholtz P."/>
            <person name="Kyrpides N.C."/>
            <person name="Klenk H.P."/>
            <person name="Lapidus A."/>
        </authorList>
    </citation>
    <scope>NUCLEOTIDE SEQUENCE [LARGE SCALE GENOMIC DNA]</scope>
    <source>
        <strain evidence="7 8">DSM 11002</strain>
    </source>
</reference>
<dbReference type="STRING" id="469381.Dpep_0233"/>
<dbReference type="AlphaFoldDB" id="D2Z347"/>
<feature type="binding site" evidence="5">
    <location>
        <position position="256"/>
    </location>
    <ligand>
        <name>substrate</name>
    </ligand>
</feature>
<dbReference type="GO" id="GO:0050577">
    <property type="term" value="F:GDP-L-fucose synthase activity"/>
    <property type="evidence" value="ECO:0007669"/>
    <property type="project" value="UniProtKB-UniRule"/>
</dbReference>
<feature type="binding site" evidence="5">
    <location>
        <position position="166"/>
    </location>
    <ligand>
        <name>NADP(+)</name>
        <dbReference type="ChEBI" id="CHEBI:58349"/>
    </ligand>
</feature>
<dbReference type="GO" id="GO:0016853">
    <property type="term" value="F:isomerase activity"/>
    <property type="evidence" value="ECO:0007669"/>
    <property type="project" value="UniProtKB-KW"/>
</dbReference>
<sequence>MAGSAIVRALKDRGAKDIITKTREELDLLDQRATENFFRANRPEVVILAAARVGGIGANMADPYGFLYENLQIQNNVINGAAANGVKKLVFLGSSCIYPRECPQPMKEEYLLTGPLEPTNEGYALAKIAGLRLVQYLSRQRGIKGLSVMPCNLYGPGDSFHPDHSHVIAALVRRFVEAKREKAPTITLWGTGSARREFLHVDDMARAVTLLMEKWDSPDIINLGSGEDISIKGLAEEIKKAVAYDGEILWDPSKPDGMPIKRLDVSKLRGLGFEPRIPLSEGIARMIDQYEKLREERQSGV</sequence>
<feature type="binding site" evidence="5">
    <location>
        <position position="196"/>
    </location>
    <ligand>
        <name>substrate</name>
    </ligand>
</feature>
<gene>
    <name evidence="5" type="primary">fcl</name>
    <name evidence="7" type="ORF">Dpep_0233</name>
</gene>
<dbReference type="UniPathway" id="UPA00128">
    <property type="reaction ID" value="UER00191"/>
</dbReference>
<dbReference type="Pfam" id="PF01370">
    <property type="entry name" value="Epimerase"/>
    <property type="match status" value="1"/>
</dbReference>
<feature type="site" description="Important for catalytic activity" evidence="5">
    <location>
        <position position="94"/>
    </location>
</feature>
<comment type="similarity">
    <text evidence="1 5">Belongs to the NAD(P)-dependent epimerase/dehydratase family. Fucose synthase subfamily.</text>
</comment>
<dbReference type="Gene3D" id="3.90.25.10">
    <property type="entry name" value="UDP-galactose 4-epimerase, domain 1"/>
    <property type="match status" value="1"/>
</dbReference>
<comment type="function">
    <text evidence="5">Catalyzes the two-step NADP-dependent conversion of GDP-4-dehydro-6-deoxy-D-mannose to GDP-fucose, involving an epimerase and a reductase reaction.</text>
</comment>
<dbReference type="EC" id="1.1.1.271" evidence="5"/>
<feature type="binding site" evidence="5">
    <location>
        <position position="174"/>
    </location>
    <ligand>
        <name>substrate</name>
    </ligand>
</feature>
<comment type="caution">
    <text evidence="5">Lacks conserved residue(s) required for the propagation of feature annotation.</text>
</comment>
<evidence type="ECO:0000256" key="1">
    <source>
        <dbReference type="ARBA" id="ARBA00005959"/>
    </source>
</evidence>
<evidence type="ECO:0000259" key="6">
    <source>
        <dbReference type="Pfam" id="PF01370"/>
    </source>
</evidence>
<dbReference type="SUPFAM" id="SSF51735">
    <property type="entry name" value="NAD(P)-binding Rossmann-fold domains"/>
    <property type="match status" value="1"/>
</dbReference>
<feature type="binding site" evidence="5">
    <location>
        <begin position="92"/>
        <end position="95"/>
    </location>
    <ligand>
        <name>NADP(+)</name>
        <dbReference type="ChEBI" id="CHEBI:58349"/>
    </ligand>
</feature>
<comment type="caution">
    <text evidence="7">The sequence shown here is derived from an EMBL/GenBank/DDBJ whole genome shotgun (WGS) entry which is preliminary data.</text>
</comment>
<evidence type="ECO:0000256" key="2">
    <source>
        <dbReference type="ARBA" id="ARBA00022857"/>
    </source>
</evidence>
<accession>D2Z347</accession>
<dbReference type="GO" id="GO:0070401">
    <property type="term" value="F:NADP+ binding"/>
    <property type="evidence" value="ECO:0007669"/>
    <property type="project" value="UniProtKB-UniRule"/>
</dbReference>
<keyword evidence="4 5" id="KW-0413">Isomerase</keyword>
<dbReference type="Gene3D" id="3.40.50.720">
    <property type="entry name" value="NAD(P)-binding Rossmann-like Domain"/>
    <property type="match status" value="1"/>
</dbReference>
<dbReference type="PaxDb" id="469381-Dpep_0233"/>
<dbReference type="HAMAP" id="MF_00956">
    <property type="entry name" value="GDP_fucose_synth"/>
    <property type="match status" value="1"/>
</dbReference>
<evidence type="ECO:0000256" key="3">
    <source>
        <dbReference type="ARBA" id="ARBA00023002"/>
    </source>
</evidence>
<evidence type="ECO:0000313" key="7">
    <source>
        <dbReference type="EMBL" id="EFC90265.1"/>
    </source>
</evidence>
<keyword evidence="8" id="KW-1185">Reference proteome</keyword>